<feature type="repeat" description="TPR" evidence="1">
    <location>
        <begin position="456"/>
        <end position="489"/>
    </location>
</feature>
<dbReference type="AlphaFoldDB" id="A0A2Z5G555"/>
<feature type="repeat" description="TPR" evidence="1">
    <location>
        <begin position="354"/>
        <end position="387"/>
    </location>
</feature>
<proteinExistence type="predicted"/>
<dbReference type="OrthoDB" id="105319at2"/>
<dbReference type="GO" id="GO:0042802">
    <property type="term" value="F:identical protein binding"/>
    <property type="evidence" value="ECO:0007669"/>
    <property type="project" value="InterPro"/>
</dbReference>
<dbReference type="SMART" id="SM00028">
    <property type="entry name" value="TPR"/>
    <property type="match status" value="10"/>
</dbReference>
<dbReference type="RefSeq" id="WP_114208797.1">
    <property type="nucleotide sequence ID" value="NZ_CP030840.1"/>
</dbReference>
<evidence type="ECO:0000313" key="3">
    <source>
        <dbReference type="EMBL" id="AXC13907.1"/>
    </source>
</evidence>
<keyword evidence="4" id="KW-1185">Reference proteome</keyword>
<gene>
    <name evidence="3" type="ORF">ACPOL_4635</name>
</gene>
<dbReference type="InterPro" id="IPR011717">
    <property type="entry name" value="TPR-4"/>
</dbReference>
<dbReference type="InterPro" id="IPR011990">
    <property type="entry name" value="TPR-like_helical_dom_sf"/>
</dbReference>
<organism evidence="3 4">
    <name type="scientific">Acidisarcina polymorpha</name>
    <dbReference type="NCBI Taxonomy" id="2211140"/>
    <lineage>
        <taxon>Bacteria</taxon>
        <taxon>Pseudomonadati</taxon>
        <taxon>Acidobacteriota</taxon>
        <taxon>Terriglobia</taxon>
        <taxon>Terriglobales</taxon>
        <taxon>Acidobacteriaceae</taxon>
        <taxon>Acidisarcina</taxon>
    </lineage>
</organism>
<sequence length="508" mass="56597">MSFRTTGRLLLFLLVINRCAAASPRRTCGEKFTAGSPAQLTYVKCSIANTNWGEAGEQLRSYRALHPNSFEAALVDADLLIETHRLEDAQQVLDPLLQEHPQSIPVLTLYAELCEKLGQWADAEPWLQKATELAPNDPEVWKRLADLYVVKRPKDAVRCFQKAVALSPKDAIALAGLAAAYKLDEQPAEAKSAFARAMEVNRKAEPPSAIADYLYGQYLADEQQFKQSVRQYDLAIQEDPNLSDAYFARAQSLMGLREWARAKSDLERTIWVPGHELPSLSMMVRVCRELGETDKAKEWSQRLAKASQERDAQRVSGNEIAGQMQKATVSMAQQKFDEAAKVYERLVAAHPEAGHAWLQLGRCYTALGRPAEAENSFRKAIALDKTSSSARVLLGQALLREGRTADARLEFTTAREIEPLNPDASLGLAASRILDKQYSEAILILQTAQHRSPSSPELNLMLAEAFYKNNQYDAAVREVNQLLKSDPHNQAANQMLAAFAEQRSKDEN</sequence>
<dbReference type="Pfam" id="PF13432">
    <property type="entry name" value="TPR_16"/>
    <property type="match status" value="1"/>
</dbReference>
<dbReference type="KEGG" id="abas:ACPOL_4635"/>
<keyword evidence="2" id="KW-0732">Signal</keyword>
<reference evidence="3 4" key="1">
    <citation type="journal article" date="2018" name="Front. Microbiol.">
        <title>Hydrolytic Capabilities as a Key to Environmental Success: Chitinolytic and Cellulolytic Acidobacteria From Acidic Sub-arctic Soils and Boreal Peatlands.</title>
        <authorList>
            <person name="Belova S.E."/>
            <person name="Ravin N.V."/>
            <person name="Pankratov T.A."/>
            <person name="Rakitin A.L."/>
            <person name="Ivanova A.A."/>
            <person name="Beletsky A.V."/>
            <person name="Mardanov A.V."/>
            <person name="Sinninghe Damste J.S."/>
            <person name="Dedysh S.N."/>
        </authorList>
    </citation>
    <scope>NUCLEOTIDE SEQUENCE [LARGE SCALE GENOMIC DNA]</scope>
    <source>
        <strain evidence="3 4">SBC82</strain>
    </source>
</reference>
<dbReference type="SUPFAM" id="SSF48452">
    <property type="entry name" value="TPR-like"/>
    <property type="match status" value="2"/>
</dbReference>
<dbReference type="InterPro" id="IPR019734">
    <property type="entry name" value="TPR_rpt"/>
</dbReference>
<dbReference type="PROSITE" id="PS50005">
    <property type="entry name" value="TPR"/>
    <property type="match status" value="2"/>
</dbReference>
<keyword evidence="1" id="KW-0802">TPR repeat</keyword>
<feature type="chain" id="PRO_5016447861" evidence="2">
    <location>
        <begin position="21"/>
        <end position="508"/>
    </location>
</feature>
<dbReference type="EMBL" id="CP030840">
    <property type="protein sequence ID" value="AXC13907.1"/>
    <property type="molecule type" value="Genomic_DNA"/>
</dbReference>
<dbReference type="Pfam" id="PF07721">
    <property type="entry name" value="TPR_4"/>
    <property type="match status" value="1"/>
</dbReference>
<feature type="signal peptide" evidence="2">
    <location>
        <begin position="1"/>
        <end position="20"/>
    </location>
</feature>
<evidence type="ECO:0000256" key="1">
    <source>
        <dbReference type="PROSITE-ProRule" id="PRU00339"/>
    </source>
</evidence>
<dbReference type="PANTHER" id="PTHR12558:SF13">
    <property type="entry name" value="CELL DIVISION CYCLE PROTEIN 27 HOMOLOG"/>
    <property type="match status" value="1"/>
</dbReference>
<dbReference type="Gene3D" id="1.25.40.10">
    <property type="entry name" value="Tetratricopeptide repeat domain"/>
    <property type="match status" value="4"/>
</dbReference>
<dbReference type="Pfam" id="PF14559">
    <property type="entry name" value="TPR_19"/>
    <property type="match status" value="2"/>
</dbReference>
<dbReference type="Proteomes" id="UP000253606">
    <property type="component" value="Chromosome"/>
</dbReference>
<evidence type="ECO:0000256" key="2">
    <source>
        <dbReference type="SAM" id="SignalP"/>
    </source>
</evidence>
<dbReference type="PANTHER" id="PTHR12558">
    <property type="entry name" value="CELL DIVISION CYCLE 16,23,27"/>
    <property type="match status" value="1"/>
</dbReference>
<name>A0A2Z5G555_9BACT</name>
<evidence type="ECO:0000313" key="4">
    <source>
        <dbReference type="Proteomes" id="UP000253606"/>
    </source>
</evidence>
<accession>A0A2Z5G555</accession>
<protein>
    <submittedName>
        <fullName evidence="3">Uncharacterized protein</fullName>
    </submittedName>
</protein>